<dbReference type="Gene3D" id="1.10.10.10">
    <property type="entry name" value="Winged helix-like DNA-binding domain superfamily/Winged helix DNA-binding domain"/>
    <property type="match status" value="1"/>
</dbReference>
<protein>
    <submittedName>
        <fullName evidence="1">Uncharacterized protein</fullName>
    </submittedName>
</protein>
<reference evidence="1" key="1">
    <citation type="submission" date="2023-04" db="EMBL/GenBank/DDBJ databases">
        <title>Black Yeasts Isolated from many extreme environments.</title>
        <authorList>
            <person name="Coleine C."/>
            <person name="Stajich J.E."/>
            <person name="Selbmann L."/>
        </authorList>
    </citation>
    <scope>NUCLEOTIDE SEQUENCE</scope>
    <source>
        <strain evidence="1">CCFEE 5312</strain>
    </source>
</reference>
<gene>
    <name evidence="1" type="ORF">LTR09_002283</name>
</gene>
<comment type="caution">
    <text evidence="1">The sequence shown here is derived from an EMBL/GenBank/DDBJ whole genome shotgun (WGS) entry which is preliminary data.</text>
</comment>
<sequence length="119" mass="13956">MTSWLPTWLAWWNKGPVKPMKPMDAMHQPVVRERFDHYLAQTEPPASFRAQQVAEEFSYNELLTLGYERWQHVMPAIIELAFEMRELGFCDLIKGGKVLGEDVQPYDFDGGLRIRRNDD</sequence>
<dbReference type="InterPro" id="IPR036388">
    <property type="entry name" value="WH-like_DNA-bd_sf"/>
</dbReference>
<dbReference type="Pfam" id="PF11625">
    <property type="entry name" value="DUF3253"/>
    <property type="match status" value="1"/>
</dbReference>
<organism evidence="1 2">
    <name type="scientific">Extremus antarcticus</name>
    <dbReference type="NCBI Taxonomy" id="702011"/>
    <lineage>
        <taxon>Eukaryota</taxon>
        <taxon>Fungi</taxon>
        <taxon>Dikarya</taxon>
        <taxon>Ascomycota</taxon>
        <taxon>Pezizomycotina</taxon>
        <taxon>Dothideomycetes</taxon>
        <taxon>Dothideomycetidae</taxon>
        <taxon>Mycosphaerellales</taxon>
        <taxon>Extremaceae</taxon>
        <taxon>Extremus</taxon>
    </lineage>
</organism>
<name>A0AAJ0GGX6_9PEZI</name>
<keyword evidence="2" id="KW-1185">Reference proteome</keyword>
<dbReference type="EMBL" id="JAWDJX010000004">
    <property type="protein sequence ID" value="KAK3057244.1"/>
    <property type="molecule type" value="Genomic_DNA"/>
</dbReference>
<dbReference type="InterPro" id="IPR021660">
    <property type="entry name" value="DUF3253"/>
</dbReference>
<dbReference type="Proteomes" id="UP001271007">
    <property type="component" value="Unassembled WGS sequence"/>
</dbReference>
<accession>A0AAJ0GGX6</accession>
<evidence type="ECO:0000313" key="2">
    <source>
        <dbReference type="Proteomes" id="UP001271007"/>
    </source>
</evidence>
<evidence type="ECO:0000313" key="1">
    <source>
        <dbReference type="EMBL" id="KAK3057244.1"/>
    </source>
</evidence>
<proteinExistence type="predicted"/>
<dbReference type="AlphaFoldDB" id="A0AAJ0GGX6"/>